<gene>
    <name evidence="1" type="ORF">SDC9_141585</name>
</gene>
<accession>A0A645DYU4</accession>
<sequence length="69" mass="7999">MSKFNYLWEKIRQDGRILFTLSFAEIATMAGLPIDHSFLNAKKELLAFGYQVKKISLKEQTVTFEKINS</sequence>
<proteinExistence type="predicted"/>
<comment type="caution">
    <text evidence="1">The sequence shown here is derived from an EMBL/GenBank/DDBJ whole genome shotgun (WGS) entry which is preliminary data.</text>
</comment>
<protein>
    <submittedName>
        <fullName evidence="1">Uncharacterized protein</fullName>
    </submittedName>
</protein>
<dbReference type="EMBL" id="VSSQ01041071">
    <property type="protein sequence ID" value="MPM94439.1"/>
    <property type="molecule type" value="Genomic_DNA"/>
</dbReference>
<name>A0A645DYU4_9ZZZZ</name>
<dbReference type="AlphaFoldDB" id="A0A645DYU4"/>
<reference evidence="1" key="1">
    <citation type="submission" date="2019-08" db="EMBL/GenBank/DDBJ databases">
        <authorList>
            <person name="Kucharzyk K."/>
            <person name="Murdoch R.W."/>
            <person name="Higgins S."/>
            <person name="Loffler F."/>
        </authorList>
    </citation>
    <scope>NUCLEOTIDE SEQUENCE</scope>
</reference>
<evidence type="ECO:0000313" key="1">
    <source>
        <dbReference type="EMBL" id="MPM94439.1"/>
    </source>
</evidence>
<organism evidence="1">
    <name type="scientific">bioreactor metagenome</name>
    <dbReference type="NCBI Taxonomy" id="1076179"/>
    <lineage>
        <taxon>unclassified sequences</taxon>
        <taxon>metagenomes</taxon>
        <taxon>ecological metagenomes</taxon>
    </lineage>
</organism>